<dbReference type="Gene3D" id="1.20.1250.20">
    <property type="entry name" value="MFS general substrate transporter like domains"/>
    <property type="match status" value="2"/>
</dbReference>
<evidence type="ECO:0000256" key="1">
    <source>
        <dbReference type="ARBA" id="ARBA00004429"/>
    </source>
</evidence>
<dbReference type="SUPFAM" id="SSF103473">
    <property type="entry name" value="MFS general substrate transporter"/>
    <property type="match status" value="1"/>
</dbReference>
<dbReference type="GO" id="GO:0046943">
    <property type="term" value="F:carboxylic acid transmembrane transporter activity"/>
    <property type="evidence" value="ECO:0007669"/>
    <property type="project" value="TreeGrafter"/>
</dbReference>
<evidence type="ECO:0000259" key="8">
    <source>
        <dbReference type="PROSITE" id="PS50850"/>
    </source>
</evidence>
<dbReference type="PANTHER" id="PTHR23508:SF3">
    <property type="entry name" value="SIALIC ACID TRANSPORTER NANT"/>
    <property type="match status" value="1"/>
</dbReference>
<dbReference type="AlphaFoldDB" id="A0A2X4T0Y1"/>
<protein>
    <submittedName>
        <fullName evidence="9">Sialic acid transporter (Permease) NanT</fullName>
    </submittedName>
</protein>
<feature type="transmembrane region" description="Helical" evidence="7">
    <location>
        <begin position="224"/>
        <end position="242"/>
    </location>
</feature>
<accession>A0A2X4T0Y1</accession>
<keyword evidence="4 7" id="KW-0812">Transmembrane</keyword>
<organism evidence="9 10">
    <name type="scientific">Salmonella enterica subsp. arizonae</name>
    <dbReference type="NCBI Taxonomy" id="59203"/>
    <lineage>
        <taxon>Bacteria</taxon>
        <taxon>Pseudomonadati</taxon>
        <taxon>Pseudomonadota</taxon>
        <taxon>Gammaproteobacteria</taxon>
        <taxon>Enterobacterales</taxon>
        <taxon>Enterobacteriaceae</taxon>
        <taxon>Salmonella</taxon>
    </lineage>
</organism>
<feature type="transmembrane region" description="Helical" evidence="7">
    <location>
        <begin position="171"/>
        <end position="190"/>
    </location>
</feature>
<dbReference type="InterPro" id="IPR020846">
    <property type="entry name" value="MFS_dom"/>
</dbReference>
<feature type="transmembrane region" description="Helical" evidence="7">
    <location>
        <begin position="312"/>
        <end position="334"/>
    </location>
</feature>
<dbReference type="PANTHER" id="PTHR23508">
    <property type="entry name" value="CARBOXYLIC ACID TRANSPORTER PROTEIN HOMOLOG"/>
    <property type="match status" value="1"/>
</dbReference>
<keyword evidence="6 7" id="KW-0472">Membrane</keyword>
<dbReference type="Pfam" id="PF07690">
    <property type="entry name" value="MFS_1"/>
    <property type="match status" value="1"/>
</dbReference>
<keyword evidence="3" id="KW-0997">Cell inner membrane</keyword>
<evidence type="ECO:0000256" key="7">
    <source>
        <dbReference type="SAM" id="Phobius"/>
    </source>
</evidence>
<gene>
    <name evidence="9" type="primary">nanT_1</name>
    <name evidence="9" type="ORF">NCTC7307_00592</name>
</gene>
<dbReference type="CDD" id="cd17316">
    <property type="entry name" value="MFS_SV2_like"/>
    <property type="match status" value="1"/>
</dbReference>
<evidence type="ECO:0000313" key="9">
    <source>
        <dbReference type="EMBL" id="SQI20029.1"/>
    </source>
</evidence>
<dbReference type="PROSITE" id="PS50850">
    <property type="entry name" value="MFS"/>
    <property type="match status" value="1"/>
</dbReference>
<name>A0A2X4T0Y1_SALER</name>
<feature type="domain" description="Major facilitator superfamily (MFS) profile" evidence="8">
    <location>
        <begin position="21"/>
        <end position="389"/>
    </location>
</feature>
<feature type="transmembrane region" description="Helical" evidence="7">
    <location>
        <begin position="112"/>
        <end position="134"/>
    </location>
</feature>
<keyword evidence="2" id="KW-1003">Cell membrane</keyword>
<dbReference type="NCBIfam" id="NF003024">
    <property type="entry name" value="PRK03893.1"/>
    <property type="match status" value="1"/>
</dbReference>
<dbReference type="FunFam" id="1.20.1250.20:FF:000038">
    <property type="entry name" value="Sialic acid transporter NanT"/>
    <property type="match status" value="1"/>
</dbReference>
<evidence type="ECO:0000256" key="5">
    <source>
        <dbReference type="ARBA" id="ARBA00022989"/>
    </source>
</evidence>
<reference evidence="9 10" key="1">
    <citation type="submission" date="2018-06" db="EMBL/GenBank/DDBJ databases">
        <authorList>
            <consortium name="Pathogen Informatics"/>
            <person name="Doyle S."/>
        </authorList>
    </citation>
    <scope>NUCLEOTIDE SEQUENCE [LARGE SCALE GENOMIC DNA]</scope>
    <source>
        <strain evidence="9 10">NCTC7307</strain>
    </source>
</reference>
<evidence type="ECO:0000256" key="4">
    <source>
        <dbReference type="ARBA" id="ARBA00022692"/>
    </source>
</evidence>
<dbReference type="GO" id="GO:0005886">
    <property type="term" value="C:plasma membrane"/>
    <property type="evidence" value="ECO:0007669"/>
    <property type="project" value="UniProtKB-SubCell"/>
</dbReference>
<dbReference type="Proteomes" id="UP000248731">
    <property type="component" value="Chromosome 1"/>
</dbReference>
<feature type="transmembrane region" description="Helical" evidence="7">
    <location>
        <begin position="274"/>
        <end position="292"/>
    </location>
</feature>
<comment type="subcellular location">
    <subcellularLocation>
        <location evidence="1">Cell inner membrane</location>
        <topology evidence="1">Multi-pass membrane protein</topology>
    </subcellularLocation>
</comment>
<evidence type="ECO:0000256" key="6">
    <source>
        <dbReference type="ARBA" id="ARBA00023136"/>
    </source>
</evidence>
<keyword evidence="10" id="KW-1185">Reference proteome</keyword>
<dbReference type="InterPro" id="IPR036259">
    <property type="entry name" value="MFS_trans_sf"/>
</dbReference>
<feature type="transmembrane region" description="Helical" evidence="7">
    <location>
        <begin position="248"/>
        <end position="267"/>
    </location>
</feature>
<dbReference type="InterPro" id="IPR011701">
    <property type="entry name" value="MFS"/>
</dbReference>
<feature type="transmembrane region" description="Helical" evidence="7">
    <location>
        <begin position="146"/>
        <end position="165"/>
    </location>
</feature>
<feature type="transmembrane region" description="Helical" evidence="7">
    <location>
        <begin position="55"/>
        <end position="75"/>
    </location>
</feature>
<evidence type="ECO:0000313" key="10">
    <source>
        <dbReference type="Proteomes" id="UP000248731"/>
    </source>
</evidence>
<dbReference type="EMBL" id="LS483466">
    <property type="protein sequence ID" value="SQI20029.1"/>
    <property type="molecule type" value="Genomic_DNA"/>
</dbReference>
<feature type="transmembrane region" description="Helical" evidence="7">
    <location>
        <begin position="87"/>
        <end position="106"/>
    </location>
</feature>
<sequence length="389" mass="42989">MSTSTQNIPWYRHLNRAQWRAFSAAWLGYLLDGFDFVLIALVLTEVQSEFGLTTVQAASLISAAFISRWFGGLLLGAMGDRYGRRLAMVSSIILFSVGTLACGFAPGYTTMFIARLVIGMGMAGEYGSSATYVIESWPKHLRNKASGFLISGFSVGAVVAAQVYSLVVPVWGWRALFFIGILPIIFALWLRKNIPEAEDWKEKHEGKAPVRTMVDILYRGEHRIINILMTFAAAAALWFCFAGNLQNAAIVAALGLLCAVIFISFMVQSSGKRWPTGVMLMLVVLFAFLYSWPIQALLPTYLKTELAYDPHTVANVLFFSGFGAAVGCCVGGFLGDWLGTRKAYVCSLLARKYLLFRSLRLAAQTSGYWVCYCFSSRCWGRGLPGFCRN</sequence>
<keyword evidence="5 7" id="KW-1133">Transmembrane helix</keyword>
<evidence type="ECO:0000256" key="3">
    <source>
        <dbReference type="ARBA" id="ARBA00022519"/>
    </source>
</evidence>
<proteinExistence type="predicted"/>
<feature type="transmembrane region" description="Helical" evidence="7">
    <location>
        <begin position="21"/>
        <end position="43"/>
    </location>
</feature>
<evidence type="ECO:0000256" key="2">
    <source>
        <dbReference type="ARBA" id="ARBA00022475"/>
    </source>
</evidence>